<organism evidence="2 3">
    <name type="scientific">Streptomyces stelliscabiei</name>
    <dbReference type="NCBI Taxonomy" id="146820"/>
    <lineage>
        <taxon>Bacteria</taxon>
        <taxon>Bacillati</taxon>
        <taxon>Actinomycetota</taxon>
        <taxon>Actinomycetes</taxon>
        <taxon>Kitasatosporales</taxon>
        <taxon>Streptomycetaceae</taxon>
        <taxon>Streptomyces</taxon>
    </lineage>
</organism>
<proteinExistence type="predicted"/>
<dbReference type="AlphaFoldDB" id="A0A8I0NYF0"/>
<dbReference type="Pfam" id="PF00144">
    <property type="entry name" value="Beta-lactamase"/>
    <property type="match status" value="1"/>
</dbReference>
<dbReference type="Gene3D" id="3.40.710.10">
    <property type="entry name" value="DD-peptidase/beta-lactamase superfamily"/>
    <property type="match status" value="1"/>
</dbReference>
<dbReference type="SUPFAM" id="SSF56601">
    <property type="entry name" value="beta-lactamase/transpeptidase-like"/>
    <property type="match status" value="1"/>
</dbReference>
<dbReference type="PANTHER" id="PTHR43283">
    <property type="entry name" value="BETA-LACTAMASE-RELATED"/>
    <property type="match status" value="1"/>
</dbReference>
<dbReference type="OrthoDB" id="4281716at2"/>
<dbReference type="InterPro" id="IPR050789">
    <property type="entry name" value="Diverse_Enzym_Activities"/>
</dbReference>
<dbReference type="EMBL" id="JADBGF010000001">
    <property type="protein sequence ID" value="MBE1594099.1"/>
    <property type="molecule type" value="Genomic_DNA"/>
</dbReference>
<reference evidence="2 3" key="1">
    <citation type="submission" date="2020-10" db="EMBL/GenBank/DDBJ databases">
        <title>Sequencing the genomes of 1000 actinobacteria strains.</title>
        <authorList>
            <person name="Klenk H.-P."/>
        </authorList>
    </citation>
    <scope>NUCLEOTIDE SEQUENCE [LARGE SCALE GENOMIC DNA]</scope>
    <source>
        <strain evidence="2 3">DSM 41803</strain>
    </source>
</reference>
<dbReference type="Proteomes" id="UP000629287">
    <property type="component" value="Unassembled WGS sequence"/>
</dbReference>
<accession>A0A8I0NYF0</accession>
<dbReference type="PANTHER" id="PTHR43283:SF3">
    <property type="entry name" value="BETA-LACTAMASE FAMILY PROTEIN (AFU_ORTHOLOGUE AFUA_5G07500)"/>
    <property type="match status" value="1"/>
</dbReference>
<evidence type="ECO:0000313" key="3">
    <source>
        <dbReference type="Proteomes" id="UP000629287"/>
    </source>
</evidence>
<gene>
    <name evidence="2" type="ORF">H4687_000228</name>
</gene>
<dbReference type="InterPro" id="IPR012338">
    <property type="entry name" value="Beta-lactam/transpept-like"/>
</dbReference>
<comment type="caution">
    <text evidence="2">The sequence shown here is derived from an EMBL/GenBank/DDBJ whole genome shotgun (WGS) entry which is preliminary data.</text>
</comment>
<protein>
    <submittedName>
        <fullName evidence="2">CubicO group peptidase (Beta-lactamase class C family)</fullName>
    </submittedName>
</protein>
<dbReference type="InterPro" id="IPR001466">
    <property type="entry name" value="Beta-lactam-related"/>
</dbReference>
<dbReference type="GeneID" id="86824914"/>
<evidence type="ECO:0000259" key="1">
    <source>
        <dbReference type="Pfam" id="PF00144"/>
    </source>
</evidence>
<sequence>MGQTGFAQDRLDHFCEVVERDVRSGLYYGGAFRIARGGETALDVAIGHGDADGTVPVRTDSVFSVFSVTKAFINVLVLRAVERGQFGLTTKMVDLVPEFAGPPRDRATILHFLTHTTGMPGVWEPKAGQPWDRLDETFAAVCELIHGTSEPGTRCDYAPMANHALLATALVRTDPQQRSITEILHQDLFDPLDMRDTTLGIRPESRARHLVPDTRGTVPIKVLSHENDDEFGLFTAERNECTWAGASSTSGDLFRLAEMLRGEGALGEARILSPRTVRMARRVWTGDLPNELYKAVALRAGYPPPPANMGLGFNVRGSELVNHQLGTLTSPETFGNYGAGSMVFWIDPELDITFVGLTAGLLPQARNIERFERLADIVVGAAL</sequence>
<feature type="domain" description="Beta-lactamase-related" evidence="1">
    <location>
        <begin position="22"/>
        <end position="375"/>
    </location>
</feature>
<keyword evidence="3" id="KW-1185">Reference proteome</keyword>
<dbReference type="RefSeq" id="WP_046915463.1">
    <property type="nucleotide sequence ID" value="NZ_JADBGF010000001.1"/>
</dbReference>
<evidence type="ECO:0000313" key="2">
    <source>
        <dbReference type="EMBL" id="MBE1594099.1"/>
    </source>
</evidence>
<name>A0A8I0NYF0_9ACTN</name>